<protein>
    <submittedName>
        <fullName evidence="2">Uncharacterized protein</fullName>
    </submittedName>
</protein>
<keyword evidence="1" id="KW-1133">Transmembrane helix</keyword>
<keyword evidence="3" id="KW-1185">Reference proteome</keyword>
<dbReference type="RefSeq" id="WP_336585048.1">
    <property type="nucleotide sequence ID" value="NZ_JBBAXC010000001.1"/>
</dbReference>
<keyword evidence="1" id="KW-0812">Transmembrane</keyword>
<feature type="transmembrane region" description="Helical" evidence="1">
    <location>
        <begin position="79"/>
        <end position="102"/>
    </location>
</feature>
<sequence length="151" mass="16377">MRNFIFCCFASALAILVLILFPIGIGKIAESVFSVEVLLQTSPPLLAATIIIADIVLVLIVVLVFLIALVFSRRLKFDACCLAASIALFTLLLFPIGMSTLLDAGIRALVQIDMGLSSIVNIVTIITIIVIITLIPLFTFIISFVIIKKKK</sequence>
<evidence type="ECO:0000313" key="2">
    <source>
        <dbReference type="EMBL" id="MEI5905632.1"/>
    </source>
</evidence>
<proteinExistence type="predicted"/>
<evidence type="ECO:0000313" key="3">
    <source>
        <dbReference type="Proteomes" id="UP001312865"/>
    </source>
</evidence>
<dbReference type="Proteomes" id="UP001312865">
    <property type="component" value="Unassembled WGS sequence"/>
</dbReference>
<reference evidence="2 3" key="1">
    <citation type="journal article" date="2018" name="J. Microbiol.">
        <title>Bacillus spongiae sp. nov., isolated from sponge of Jeju Island.</title>
        <authorList>
            <person name="Lee G.E."/>
            <person name="Im W.T."/>
            <person name="Park J.S."/>
        </authorList>
    </citation>
    <scope>NUCLEOTIDE SEQUENCE [LARGE SCALE GENOMIC DNA]</scope>
    <source>
        <strain evidence="2 3">135PIL107-10</strain>
    </source>
</reference>
<dbReference type="EMBL" id="JBBAXC010000001">
    <property type="protein sequence ID" value="MEI5905632.1"/>
    <property type="molecule type" value="Genomic_DNA"/>
</dbReference>
<comment type="caution">
    <text evidence="2">The sequence shown here is derived from an EMBL/GenBank/DDBJ whole genome shotgun (WGS) entry which is preliminary data.</text>
</comment>
<feature type="transmembrane region" description="Helical" evidence="1">
    <location>
        <begin position="122"/>
        <end position="147"/>
    </location>
</feature>
<accession>A0ABU8H8Q8</accession>
<gene>
    <name evidence="2" type="ORF">WAK64_00950</name>
</gene>
<feature type="transmembrane region" description="Helical" evidence="1">
    <location>
        <begin position="50"/>
        <end position="72"/>
    </location>
</feature>
<evidence type="ECO:0000256" key="1">
    <source>
        <dbReference type="SAM" id="Phobius"/>
    </source>
</evidence>
<name>A0ABU8H8Q8_9BACI</name>
<organism evidence="2 3">
    <name type="scientific">Bacillus spongiae</name>
    <dbReference type="NCBI Taxonomy" id="2683610"/>
    <lineage>
        <taxon>Bacteria</taxon>
        <taxon>Bacillati</taxon>
        <taxon>Bacillota</taxon>
        <taxon>Bacilli</taxon>
        <taxon>Bacillales</taxon>
        <taxon>Bacillaceae</taxon>
        <taxon>Bacillus</taxon>
    </lineage>
</organism>
<keyword evidence="1" id="KW-0472">Membrane</keyword>